<sequence>MMNKQPQDHSTSTPLSKSLDVEPEAFLPPAAPLHMPMQALERERPHRSGLNILRHHLRQR</sequence>
<evidence type="ECO:0000313" key="2">
    <source>
        <dbReference type="EMBL" id="ODC03900.1"/>
    </source>
</evidence>
<comment type="caution">
    <text evidence="2">The sequence shown here is derived from an EMBL/GenBank/DDBJ whole genome shotgun (WGS) entry which is preliminary data.</text>
</comment>
<accession>A0A1E2VA70</accession>
<feature type="region of interest" description="Disordered" evidence="1">
    <location>
        <begin position="1"/>
        <end position="21"/>
    </location>
</feature>
<proteinExistence type="predicted"/>
<dbReference type="STRING" id="197479.BFW38_10440"/>
<dbReference type="Proteomes" id="UP000094291">
    <property type="component" value="Unassembled WGS sequence"/>
</dbReference>
<evidence type="ECO:0000313" key="3">
    <source>
        <dbReference type="Proteomes" id="UP000094291"/>
    </source>
</evidence>
<dbReference type="AlphaFoldDB" id="A0A1E2VA70"/>
<protein>
    <submittedName>
        <fullName evidence="2">Uncharacterized protein</fullName>
    </submittedName>
</protein>
<dbReference type="EMBL" id="MDTQ01000001">
    <property type="protein sequence ID" value="ODC03900.1"/>
    <property type="molecule type" value="Genomic_DNA"/>
</dbReference>
<evidence type="ECO:0000256" key="1">
    <source>
        <dbReference type="SAM" id="MobiDB-lite"/>
    </source>
</evidence>
<name>A0A1E2VA70_9GAMM</name>
<keyword evidence="3" id="KW-1185">Reference proteome</keyword>
<organism evidence="2 3">
    <name type="scientific">Terasakiispira papahanaumokuakeensis</name>
    <dbReference type="NCBI Taxonomy" id="197479"/>
    <lineage>
        <taxon>Bacteria</taxon>
        <taxon>Pseudomonadati</taxon>
        <taxon>Pseudomonadota</taxon>
        <taxon>Gammaproteobacteria</taxon>
        <taxon>Oceanospirillales</taxon>
        <taxon>Terasakiispira</taxon>
    </lineage>
</organism>
<gene>
    <name evidence="2" type="ORF">BFW38_10440</name>
</gene>
<reference evidence="2 3" key="1">
    <citation type="submission" date="2016-08" db="EMBL/GenBank/DDBJ databases">
        <authorList>
            <person name="Seilhamer J.J."/>
        </authorList>
    </citation>
    <scope>NUCLEOTIDE SEQUENCE [LARGE SCALE GENOMIC DNA]</scope>
    <source>
        <strain evidence="2 3">PH27A</strain>
    </source>
</reference>
<feature type="compositionally biased region" description="Polar residues" evidence="1">
    <location>
        <begin position="1"/>
        <end position="16"/>
    </location>
</feature>